<dbReference type="GO" id="GO:0005085">
    <property type="term" value="F:guanyl-nucleotide exchange factor activity"/>
    <property type="evidence" value="ECO:0007669"/>
    <property type="project" value="InterPro"/>
</dbReference>
<dbReference type="InterPro" id="IPR036964">
    <property type="entry name" value="RASGEF_cat_dom_sf"/>
</dbReference>
<dbReference type="InterPro" id="IPR051853">
    <property type="entry name" value="SH2-Ras-GEF_adapter"/>
</dbReference>
<dbReference type="Gene3D" id="1.10.840.10">
    <property type="entry name" value="Ras guanine-nucleotide exchange factors catalytic domain"/>
    <property type="match status" value="1"/>
</dbReference>
<dbReference type="PRINTS" id="PR00401">
    <property type="entry name" value="SH2DOMAIN"/>
</dbReference>
<dbReference type="Gene3D" id="3.30.505.10">
    <property type="entry name" value="SH2 domain"/>
    <property type="match status" value="1"/>
</dbReference>
<organism evidence="3 4">
    <name type="scientific">Blomia tropicalis</name>
    <name type="common">Mite</name>
    <dbReference type="NCBI Taxonomy" id="40697"/>
    <lineage>
        <taxon>Eukaryota</taxon>
        <taxon>Metazoa</taxon>
        <taxon>Ecdysozoa</taxon>
        <taxon>Arthropoda</taxon>
        <taxon>Chelicerata</taxon>
        <taxon>Arachnida</taxon>
        <taxon>Acari</taxon>
        <taxon>Acariformes</taxon>
        <taxon>Sarcoptiformes</taxon>
        <taxon>Astigmata</taxon>
        <taxon>Glycyphagoidea</taxon>
        <taxon>Echimyopodidae</taxon>
        <taxon>Blomia</taxon>
    </lineage>
</organism>
<proteinExistence type="predicted"/>
<dbReference type="Proteomes" id="UP001142055">
    <property type="component" value="Chromosome 2"/>
</dbReference>
<evidence type="ECO:0000256" key="1">
    <source>
        <dbReference type="PROSITE-ProRule" id="PRU00191"/>
    </source>
</evidence>
<keyword evidence="4" id="KW-1185">Reference proteome</keyword>
<dbReference type="FunFam" id="3.30.505.10:FF:000013">
    <property type="entry name" value="SH2 domain-containing protein 3C isoform X1"/>
    <property type="match status" value="1"/>
</dbReference>
<name>A0A9Q0RMT9_BLOTA</name>
<accession>A0A9Q0RMT9</accession>
<protein>
    <recommendedName>
        <fullName evidence="2">SH2 domain-containing protein</fullName>
    </recommendedName>
</protein>
<gene>
    <name evidence="3" type="ORF">RDWZM_005868</name>
</gene>
<dbReference type="InterPro" id="IPR036860">
    <property type="entry name" value="SH2_dom_sf"/>
</dbReference>
<dbReference type="InterPro" id="IPR023578">
    <property type="entry name" value="Ras_GEF_dom_sf"/>
</dbReference>
<dbReference type="PANTHER" id="PTHR14247:SF8">
    <property type="entry name" value="RAS-GEF DOMAIN-CONTAINING PROTEIN"/>
    <property type="match status" value="1"/>
</dbReference>
<dbReference type="PROSITE" id="PS50001">
    <property type="entry name" value="SH2"/>
    <property type="match status" value="1"/>
</dbReference>
<dbReference type="PANTHER" id="PTHR14247">
    <property type="entry name" value="BREAST CANCER ANTI-ESTROGEN RESISTANCE PROTEIN 3 HOMOLOG-LIKE PROTEIN"/>
    <property type="match status" value="1"/>
</dbReference>
<dbReference type="Pfam" id="PF00017">
    <property type="entry name" value="SH2"/>
    <property type="match status" value="1"/>
</dbReference>
<dbReference type="AlphaFoldDB" id="A0A9Q0RMT9"/>
<dbReference type="InterPro" id="IPR001895">
    <property type="entry name" value="RASGEF_cat_dom"/>
</dbReference>
<dbReference type="SUPFAM" id="SSF48366">
    <property type="entry name" value="Ras GEF"/>
    <property type="match status" value="1"/>
</dbReference>
<evidence type="ECO:0000259" key="2">
    <source>
        <dbReference type="PROSITE" id="PS50001"/>
    </source>
</evidence>
<comment type="caution">
    <text evidence="3">The sequence shown here is derived from an EMBL/GenBank/DDBJ whole genome shotgun (WGS) entry which is preliminary data.</text>
</comment>
<dbReference type="Pfam" id="PF00617">
    <property type="entry name" value="RasGEF"/>
    <property type="match status" value="1"/>
</dbReference>
<dbReference type="SUPFAM" id="SSF55550">
    <property type="entry name" value="SH2 domain"/>
    <property type="match status" value="1"/>
</dbReference>
<dbReference type="InterPro" id="IPR000980">
    <property type="entry name" value="SH2"/>
</dbReference>
<sequence>MNVTELNTFLSAVLERELTEFSINDIRSNQYFHGPLNRKTTEEMLNEDGQFLVRESCSQRGQYVLSCRHQSTHLHFIVHEHLPKVGDSIDKIRYSFEGPLHDSVRELISFYFDRNDPITISSGAIIKYPVNRNKPFETDSLTHYFKYKCGSTLNDLLEGIDLTKENYGTLLHIKEELLPTSEVTDYIQKLQTGISAIKIEANKSVETELLNLNTYSLIGQTGPNALASHLFRCNLAFIGIDLDDKTTHDQLGLFSSGIELLCLPIGKQIRRDIIIRHECIKYFVVTTILKANDLEHSSCVILTKWILVAIELIASFGDYFGFGAIMAGLCHGKICKQTKLWNQLSLDHPRDAFIFETTLKPQFISLIKGSEPSTSNITFPFVIELCHLIECNYIMNSKLFPLYEDFSISSIIDAEADHHSSLGLENFSLDDILSQINISTKIIDKLEQFETNARLIADGFFFKEPQLERLFQSGFHLRFLFEDENIDIDQLNHEMFQRLEAQLIVPQ</sequence>
<evidence type="ECO:0000313" key="3">
    <source>
        <dbReference type="EMBL" id="KAJ6220056.1"/>
    </source>
</evidence>
<dbReference type="GO" id="GO:0007264">
    <property type="term" value="P:small GTPase-mediated signal transduction"/>
    <property type="evidence" value="ECO:0007669"/>
    <property type="project" value="InterPro"/>
</dbReference>
<feature type="domain" description="SH2" evidence="2">
    <location>
        <begin position="31"/>
        <end position="130"/>
    </location>
</feature>
<dbReference type="SMART" id="SM00252">
    <property type="entry name" value="SH2"/>
    <property type="match status" value="1"/>
</dbReference>
<dbReference type="EMBL" id="JAPWDV010000002">
    <property type="protein sequence ID" value="KAJ6220056.1"/>
    <property type="molecule type" value="Genomic_DNA"/>
</dbReference>
<reference evidence="3" key="1">
    <citation type="submission" date="2022-12" db="EMBL/GenBank/DDBJ databases">
        <title>Genome assemblies of Blomia tropicalis.</title>
        <authorList>
            <person name="Cui Y."/>
        </authorList>
    </citation>
    <scope>NUCLEOTIDE SEQUENCE</scope>
    <source>
        <tissue evidence="3">Adult mites</tissue>
    </source>
</reference>
<dbReference type="OMA" id="CISHPGD"/>
<keyword evidence="1" id="KW-0727">SH2 domain</keyword>
<evidence type="ECO:0000313" key="4">
    <source>
        <dbReference type="Proteomes" id="UP001142055"/>
    </source>
</evidence>